<name>A0A167VL54_9AGAM</name>
<evidence type="ECO:0000256" key="1">
    <source>
        <dbReference type="SAM" id="MobiDB-lite"/>
    </source>
</evidence>
<sequence>MDTDHTRPVTDLVEGNIRLSDAGQVSIQLCGSAGIHAWILVLIYIGAALARVRHTWTVLASYAGTFDEKRLELTEWQHAWLELKGMCNYQQWNTDRVQNPSRVPLTVVENCVGCITDKPMVAMTLFDMGIPVWLVRDKMDVLLGDTFVEHCTTSIIRPGDHGEEICLERDTSFPVIYTQSPKDSLHYHVQQQFSRIRAVIQRLSPAGTIVNSNIPHVLLTRRDAQAVLVSLQDLRNLRTSTISAVSTPSGASSAIPTSSRAPSANMRGRGGRQDQRMHPYTGIAATARTWKPSTAKGVAPTDGLFVELDGLNQPYAIAEWGQALARVDRTRPADEKSAPTHLYSFPPPKNLIASLASRSTKLYESWLHIRHHWIGQVSSSAPGREIAIKGQTWRDILKFGLGGPEPEVPKTGVMLAIQKEMGRYDLKVSDDGRVLTFKNGERVGAKPSSSNSIPTVNTVSWKDRAYDFVHDGIPAEVQREVLWELHELNFRFDLIKLDQCLTLDGSDDAQPMLQRQDRLLKCWGTPSHDFYAPSHIIWPSRNKWLAADKVEDRLSAIRYLHDLCKSWTQFPMPADMGRIDRSLTFDEANKLEVDLYAAIQQTFYDLFGRPMVSPRRLYRKQ</sequence>
<dbReference type="EMBL" id="KV417859">
    <property type="protein sequence ID" value="KZP05133.1"/>
    <property type="molecule type" value="Genomic_DNA"/>
</dbReference>
<dbReference type="OrthoDB" id="2634326at2759"/>
<evidence type="ECO:0000313" key="3">
    <source>
        <dbReference type="Proteomes" id="UP000076532"/>
    </source>
</evidence>
<reference evidence="2 3" key="1">
    <citation type="journal article" date="2016" name="Mol. Biol. Evol.">
        <title>Comparative Genomics of Early-Diverging Mushroom-Forming Fungi Provides Insights into the Origins of Lignocellulose Decay Capabilities.</title>
        <authorList>
            <person name="Nagy L.G."/>
            <person name="Riley R."/>
            <person name="Tritt A."/>
            <person name="Adam C."/>
            <person name="Daum C."/>
            <person name="Floudas D."/>
            <person name="Sun H."/>
            <person name="Yadav J.S."/>
            <person name="Pangilinan J."/>
            <person name="Larsson K.H."/>
            <person name="Matsuura K."/>
            <person name="Barry K."/>
            <person name="Labutti K."/>
            <person name="Kuo R."/>
            <person name="Ohm R.A."/>
            <person name="Bhattacharya S.S."/>
            <person name="Shirouzu T."/>
            <person name="Yoshinaga Y."/>
            <person name="Martin F.M."/>
            <person name="Grigoriev I.V."/>
            <person name="Hibbett D.S."/>
        </authorList>
    </citation>
    <scope>NUCLEOTIDE SEQUENCE [LARGE SCALE GENOMIC DNA]</scope>
    <source>
        <strain evidence="2 3">CBS 109695</strain>
    </source>
</reference>
<organism evidence="2 3">
    <name type="scientific">Athelia psychrophila</name>
    <dbReference type="NCBI Taxonomy" id="1759441"/>
    <lineage>
        <taxon>Eukaryota</taxon>
        <taxon>Fungi</taxon>
        <taxon>Dikarya</taxon>
        <taxon>Basidiomycota</taxon>
        <taxon>Agaricomycotina</taxon>
        <taxon>Agaricomycetes</taxon>
        <taxon>Agaricomycetidae</taxon>
        <taxon>Atheliales</taxon>
        <taxon>Atheliaceae</taxon>
        <taxon>Athelia</taxon>
    </lineage>
</organism>
<feature type="compositionally biased region" description="Polar residues" evidence="1">
    <location>
        <begin position="245"/>
        <end position="262"/>
    </location>
</feature>
<protein>
    <submittedName>
        <fullName evidence="2">Uncharacterized protein</fullName>
    </submittedName>
</protein>
<dbReference type="Proteomes" id="UP000076532">
    <property type="component" value="Unassembled WGS sequence"/>
</dbReference>
<evidence type="ECO:0000313" key="2">
    <source>
        <dbReference type="EMBL" id="KZP05133.1"/>
    </source>
</evidence>
<accession>A0A167VL54</accession>
<keyword evidence="3" id="KW-1185">Reference proteome</keyword>
<gene>
    <name evidence="2" type="ORF">FIBSPDRAFT_967535</name>
</gene>
<dbReference type="AlphaFoldDB" id="A0A167VL54"/>
<feature type="region of interest" description="Disordered" evidence="1">
    <location>
        <begin position="245"/>
        <end position="276"/>
    </location>
</feature>
<proteinExistence type="predicted"/>